<gene>
    <name evidence="1" type="ORF">DEBR0S1_12090G</name>
</gene>
<dbReference type="GO" id="GO:0034599">
    <property type="term" value="P:cellular response to oxidative stress"/>
    <property type="evidence" value="ECO:0007669"/>
    <property type="project" value="InterPro"/>
</dbReference>
<dbReference type="EMBL" id="CABFWN010000001">
    <property type="protein sequence ID" value="VUG16262.1"/>
    <property type="molecule type" value="Genomic_DNA"/>
</dbReference>
<dbReference type="AlphaFoldDB" id="A0A7D9GXL3"/>
<dbReference type="PANTHER" id="PTHR28020:SF1">
    <property type="entry name" value="YAP1-BINDING PROTEIN 1-RELATED"/>
    <property type="match status" value="1"/>
</dbReference>
<dbReference type="GO" id="GO:0005737">
    <property type="term" value="C:cytoplasm"/>
    <property type="evidence" value="ECO:0007669"/>
    <property type="project" value="TreeGrafter"/>
</dbReference>
<keyword evidence="2" id="KW-1185">Reference proteome</keyword>
<dbReference type="InterPro" id="IPR040347">
    <property type="entry name" value="YBP1/2"/>
</dbReference>
<evidence type="ECO:0000313" key="2">
    <source>
        <dbReference type="Proteomes" id="UP000478008"/>
    </source>
</evidence>
<dbReference type="PANTHER" id="PTHR28020">
    <property type="entry name" value="YAP1-BINDING PROTEIN 1-RELATED"/>
    <property type="match status" value="1"/>
</dbReference>
<protein>
    <submittedName>
        <fullName evidence="1">DEBR0S1_12090g1_1</fullName>
    </submittedName>
</protein>
<proteinExistence type="predicted"/>
<evidence type="ECO:0000313" key="1">
    <source>
        <dbReference type="EMBL" id="VUG16262.1"/>
    </source>
</evidence>
<reference evidence="1 2" key="1">
    <citation type="submission" date="2019-07" db="EMBL/GenBank/DDBJ databases">
        <authorList>
            <person name="Friedrich A."/>
            <person name="Schacherer J."/>
        </authorList>
    </citation>
    <scope>NUCLEOTIDE SEQUENCE [LARGE SCALE GENOMIC DNA]</scope>
</reference>
<accession>A0A7D9GXL3</accession>
<dbReference type="Proteomes" id="UP000478008">
    <property type="component" value="Unassembled WGS sequence"/>
</dbReference>
<organism evidence="1 2">
    <name type="scientific">Dekkera bruxellensis</name>
    <name type="common">Brettanomyces custersii</name>
    <dbReference type="NCBI Taxonomy" id="5007"/>
    <lineage>
        <taxon>Eukaryota</taxon>
        <taxon>Fungi</taxon>
        <taxon>Dikarya</taxon>
        <taxon>Ascomycota</taxon>
        <taxon>Saccharomycotina</taxon>
        <taxon>Pichiomycetes</taxon>
        <taxon>Pichiales</taxon>
        <taxon>Pichiaceae</taxon>
        <taxon>Brettanomyces</taxon>
    </lineage>
</organism>
<dbReference type="InterPro" id="IPR013877">
    <property type="entry name" value="YAP-bd/ALF4/Glomulin"/>
</dbReference>
<sequence>MSVSKKEGEVSFSQILAGVEEAASKSATKEDVVSFCTVLDIYIEQLSKYTDDEKIQFVDTIKKLFESNHDLLYKASWDLPQLFINILESNWIPRSGGLRNNVSVVKYMGLFGMLASYGEPKSLLLACCEQISKLRIKSRSECKDLSHDSPLDLDESHPTTFAFYCNFVIEFHTLLEAINVCLRRSVSLWPSKYLATVVTCLVNFIKTSPSDPASIITVVRRMYTFIRDYIPPELPQNADLPANVQVSELPKIVSDENYLQRKLLIWMLSVLVEGHTRQLCTPFVALLVSGYPQKYVEAKWPKLEFMGRFVTLGMSMDLEYDTLLQNEIDRTEKLFPREKVAEFKTSDDILKVVIDGFNEDLHHEAEEISFSAISTIILYTCSTLVSKEKFSTEPLRLIPLVKLQLRLFVPFSIKPQLIHYTAVTCGMVLMLEAIGSHHDESLAGLADPGNRLLLSTYLQNLSAICLNSENKVLISFFYRFLAKILRDSSEEMAYSFLLDTIQSCPFEKLQVGCITILNELMSKDKDPRKYSSTLLNYSASENARTNKVAGSAPDISDGVKDLHLTPPPLPPRNTAKDDKYINYTLEREKSILDVFDRSLTDFSKRPIHVGGKILAFVNLLSSQSGKFTRDEVVKRFREVAELATKLQECKEQIINGDGQKVEEAGEKKRMRSYLMILSSLEISSTRQLPEAFGFTRNEGV</sequence>
<name>A0A7D9GXL3_DEKBR</name>
<dbReference type="Pfam" id="PF08568">
    <property type="entry name" value="Kinetochor_Ybp2"/>
    <property type="match status" value="1"/>
</dbReference>